<name>A0A2V4LCA6_AQUAC</name>
<dbReference type="OrthoDB" id="9787732at2"/>
<dbReference type="RefSeq" id="WP_110681554.1">
    <property type="nucleotide sequence ID" value="NZ_QJRX01000003.1"/>
</dbReference>
<organism evidence="7 8">
    <name type="scientific">Aquipseudomonas alcaligenes</name>
    <name type="common">Pseudomonas alcaligenes</name>
    <dbReference type="NCBI Taxonomy" id="43263"/>
    <lineage>
        <taxon>Bacteria</taxon>
        <taxon>Pseudomonadati</taxon>
        <taxon>Pseudomonadota</taxon>
        <taxon>Gammaproteobacteria</taxon>
        <taxon>Pseudomonadales</taxon>
        <taxon>Pseudomonadaceae</taxon>
        <taxon>Aquipseudomonas</taxon>
    </lineage>
</organism>
<gene>
    <name evidence="7" type="ORF">DMO17_05770</name>
</gene>
<dbReference type="Pfam" id="PF06271">
    <property type="entry name" value="RDD"/>
    <property type="match status" value="1"/>
</dbReference>
<feature type="transmembrane region" description="Helical" evidence="5">
    <location>
        <begin position="50"/>
        <end position="70"/>
    </location>
</feature>
<keyword evidence="4 5" id="KW-0472">Membrane</keyword>
<dbReference type="GO" id="GO:0016020">
    <property type="term" value="C:membrane"/>
    <property type="evidence" value="ECO:0007669"/>
    <property type="project" value="UniProtKB-SubCell"/>
</dbReference>
<dbReference type="PANTHER" id="PTHR38480">
    <property type="entry name" value="SLR0254 PROTEIN"/>
    <property type="match status" value="1"/>
</dbReference>
<comment type="caution">
    <text evidence="7">The sequence shown here is derived from an EMBL/GenBank/DDBJ whole genome shotgun (WGS) entry which is preliminary data.</text>
</comment>
<dbReference type="InterPro" id="IPR010432">
    <property type="entry name" value="RDD"/>
</dbReference>
<dbReference type="EMBL" id="QJRX01000003">
    <property type="protein sequence ID" value="PYC27252.1"/>
    <property type="molecule type" value="Genomic_DNA"/>
</dbReference>
<feature type="domain" description="RDD" evidence="6">
    <location>
        <begin position="37"/>
        <end position="159"/>
    </location>
</feature>
<accession>A0A2V4LCA6</accession>
<comment type="subcellular location">
    <subcellularLocation>
        <location evidence="1">Membrane</location>
        <topology evidence="1">Multi-pass membrane protein</topology>
    </subcellularLocation>
</comment>
<evidence type="ECO:0000259" key="6">
    <source>
        <dbReference type="Pfam" id="PF06271"/>
    </source>
</evidence>
<sequence length="242" mass="26086">MPFTPATAQSAAPGLPLLDTRLLVETPEGIDLILRPAGLMPRALAFGIDLLIRGAILLAAFVLLGLLGQFGAGLGTILYFLVNWWYPVLFEVLYQGRTPGKKAMGLHVVHDDGTPVGWAASLTRNLLRAVDMLPFAYCLGAISCLSHSQFKRLGDLAAGTLVVYRDEEPKQPQPPEAEAERAPFPLSLAEQRAVLDFAERRTSLSTARRTELAAILAEPLDSLPEHAEARLNGIARSLLGSA</sequence>
<evidence type="ECO:0000313" key="8">
    <source>
        <dbReference type="Proteomes" id="UP000248146"/>
    </source>
</evidence>
<dbReference type="AlphaFoldDB" id="A0A2V4LCA6"/>
<proteinExistence type="predicted"/>
<keyword evidence="2 5" id="KW-0812">Transmembrane</keyword>
<protein>
    <recommendedName>
        <fullName evidence="6">RDD domain-containing protein</fullName>
    </recommendedName>
</protein>
<keyword evidence="3 5" id="KW-1133">Transmembrane helix</keyword>
<evidence type="ECO:0000256" key="1">
    <source>
        <dbReference type="ARBA" id="ARBA00004141"/>
    </source>
</evidence>
<evidence type="ECO:0000256" key="3">
    <source>
        <dbReference type="ARBA" id="ARBA00022989"/>
    </source>
</evidence>
<evidence type="ECO:0000313" key="7">
    <source>
        <dbReference type="EMBL" id="PYC27252.1"/>
    </source>
</evidence>
<dbReference type="Proteomes" id="UP000248146">
    <property type="component" value="Unassembled WGS sequence"/>
</dbReference>
<evidence type="ECO:0000256" key="5">
    <source>
        <dbReference type="SAM" id="Phobius"/>
    </source>
</evidence>
<dbReference type="PANTHER" id="PTHR38480:SF1">
    <property type="entry name" value="SLR0254 PROTEIN"/>
    <property type="match status" value="1"/>
</dbReference>
<evidence type="ECO:0000256" key="2">
    <source>
        <dbReference type="ARBA" id="ARBA00022692"/>
    </source>
</evidence>
<reference evidence="7 8" key="1">
    <citation type="submission" date="2018-06" db="EMBL/GenBank/DDBJ databases">
        <title>Pseudomonas diversity within urban Lake Michigan freshwaters.</title>
        <authorList>
            <person name="Batrich M."/>
            <person name="Hatzopoulos T."/>
            <person name="Putonti C."/>
        </authorList>
    </citation>
    <scope>NUCLEOTIDE SEQUENCE [LARGE SCALE GENOMIC DNA]</scope>
    <source>
        <strain evidence="7 8">MB-090714</strain>
    </source>
</reference>
<feature type="transmembrane region" description="Helical" evidence="5">
    <location>
        <begin position="76"/>
        <end position="94"/>
    </location>
</feature>
<evidence type="ECO:0000256" key="4">
    <source>
        <dbReference type="ARBA" id="ARBA00023136"/>
    </source>
</evidence>